<proteinExistence type="predicted"/>
<keyword evidence="2" id="KW-1185">Reference proteome</keyword>
<gene>
    <name evidence="1" type="ORF">NM688_g668</name>
</gene>
<evidence type="ECO:0000313" key="2">
    <source>
        <dbReference type="Proteomes" id="UP001148662"/>
    </source>
</evidence>
<dbReference type="Proteomes" id="UP001148662">
    <property type="component" value="Unassembled WGS sequence"/>
</dbReference>
<accession>A0ACC1TDC2</accession>
<sequence length="408" mass="46220">MPLLPLEMWERISNTADVIDFEDLHALSVCNRTCSYAARRVLFCHCHVSLDAQTPLLDSFRDFLQKTTSIAPIINSLTVKGEEFGVDNRIRLDLAALWSVLQYMNNLRCLELQNLHWQSASGLVNIELAIPSLQVLRLTDILCETSGETPLALLRLSPLWTVVEAREIVARDTSDAPLQPQHGVSRNLVLEQWSFPMPKISVLPTPWPAITGVDALQLHHTATADFKMIQHFLALNSTVRHIELHLPSEHNQHPSDAWGFLYSEIARLPTLHSFTLVVPFEWGPLAGLIGLLFQLTELECLRLCASKLPKSLQVFTFVANMEEHRAAPFLTLPEQWHHSLYELHSGGYPSNQATPLQSVALYCSPALKMTHNGQKLKRNMYDTTQIYYDGMQTFGYPFYEVPRSIQCT</sequence>
<protein>
    <submittedName>
        <fullName evidence="1">Uncharacterized protein</fullName>
    </submittedName>
</protein>
<reference evidence="1" key="1">
    <citation type="submission" date="2022-07" db="EMBL/GenBank/DDBJ databases">
        <title>Genome Sequence of Phlebia brevispora.</title>
        <authorList>
            <person name="Buettner E."/>
        </authorList>
    </citation>
    <scope>NUCLEOTIDE SEQUENCE</scope>
    <source>
        <strain evidence="1">MPL23</strain>
    </source>
</reference>
<dbReference type="EMBL" id="JANHOG010000061">
    <property type="protein sequence ID" value="KAJ3558869.1"/>
    <property type="molecule type" value="Genomic_DNA"/>
</dbReference>
<organism evidence="1 2">
    <name type="scientific">Phlebia brevispora</name>
    <dbReference type="NCBI Taxonomy" id="194682"/>
    <lineage>
        <taxon>Eukaryota</taxon>
        <taxon>Fungi</taxon>
        <taxon>Dikarya</taxon>
        <taxon>Basidiomycota</taxon>
        <taxon>Agaricomycotina</taxon>
        <taxon>Agaricomycetes</taxon>
        <taxon>Polyporales</taxon>
        <taxon>Meruliaceae</taxon>
        <taxon>Phlebia</taxon>
    </lineage>
</organism>
<name>A0ACC1TDC2_9APHY</name>
<comment type="caution">
    <text evidence="1">The sequence shown here is derived from an EMBL/GenBank/DDBJ whole genome shotgun (WGS) entry which is preliminary data.</text>
</comment>
<evidence type="ECO:0000313" key="1">
    <source>
        <dbReference type="EMBL" id="KAJ3558869.1"/>
    </source>
</evidence>